<dbReference type="GO" id="GO:0016787">
    <property type="term" value="F:hydrolase activity"/>
    <property type="evidence" value="ECO:0007669"/>
    <property type="project" value="UniProtKB-KW"/>
</dbReference>
<dbReference type="AlphaFoldDB" id="A0A4R6QI47"/>
<dbReference type="InterPro" id="IPR050556">
    <property type="entry name" value="Type_II_TA_system_RNase"/>
</dbReference>
<keyword evidence="8" id="KW-0800">Toxin</keyword>
<evidence type="ECO:0000256" key="7">
    <source>
        <dbReference type="ARBA" id="ARBA00038093"/>
    </source>
</evidence>
<dbReference type="InterPro" id="IPR022907">
    <property type="entry name" value="VapC_family"/>
</dbReference>
<dbReference type="SUPFAM" id="SSF88723">
    <property type="entry name" value="PIN domain-like"/>
    <property type="match status" value="1"/>
</dbReference>
<organism evidence="10 11">
    <name type="scientific">Roseateles toxinivorans</name>
    <dbReference type="NCBI Taxonomy" id="270368"/>
    <lineage>
        <taxon>Bacteria</taxon>
        <taxon>Pseudomonadati</taxon>
        <taxon>Pseudomonadota</taxon>
        <taxon>Betaproteobacteria</taxon>
        <taxon>Burkholderiales</taxon>
        <taxon>Sphaerotilaceae</taxon>
        <taxon>Roseateles</taxon>
    </lineage>
</organism>
<dbReference type="CDD" id="cd18731">
    <property type="entry name" value="PIN_NgFitB-like"/>
    <property type="match status" value="1"/>
</dbReference>
<dbReference type="RefSeq" id="WP_133702949.1">
    <property type="nucleotide sequence ID" value="NZ_SNXS01000007.1"/>
</dbReference>
<dbReference type="GO" id="GO:0004540">
    <property type="term" value="F:RNA nuclease activity"/>
    <property type="evidence" value="ECO:0007669"/>
    <property type="project" value="InterPro"/>
</dbReference>
<dbReference type="GO" id="GO:0090729">
    <property type="term" value="F:toxin activity"/>
    <property type="evidence" value="ECO:0007669"/>
    <property type="project" value="UniProtKB-KW"/>
</dbReference>
<keyword evidence="3 8" id="KW-0540">Nuclease</keyword>
<dbReference type="PANTHER" id="PTHR33653">
    <property type="entry name" value="RIBONUCLEASE VAPC2"/>
    <property type="match status" value="1"/>
</dbReference>
<dbReference type="EMBL" id="SNXS01000007">
    <property type="protein sequence ID" value="TDP62480.1"/>
    <property type="molecule type" value="Genomic_DNA"/>
</dbReference>
<keyword evidence="11" id="KW-1185">Reference proteome</keyword>
<dbReference type="InterPro" id="IPR029060">
    <property type="entry name" value="PIN-like_dom_sf"/>
</dbReference>
<sequence length="141" mass="15085">MATLLDTNVLSELLRAQPDEAVLAWFARQPTDSLFISDVTQAEMLLGARLLPAGKRRTQLQLALDGLFGEDFAGRILPFDGAAAALYAEVVAARRSAGRPISQFDAQIAAIALSQRATLATRNVSDFDGVGLTLSNPWEVG</sequence>
<dbReference type="OrthoDB" id="9804823at2"/>
<feature type="domain" description="PIN" evidence="9">
    <location>
        <begin position="4"/>
        <end position="123"/>
    </location>
</feature>
<evidence type="ECO:0000256" key="2">
    <source>
        <dbReference type="ARBA" id="ARBA00022649"/>
    </source>
</evidence>
<keyword evidence="6 8" id="KW-0460">Magnesium</keyword>
<evidence type="ECO:0000256" key="3">
    <source>
        <dbReference type="ARBA" id="ARBA00022722"/>
    </source>
</evidence>
<evidence type="ECO:0000256" key="5">
    <source>
        <dbReference type="ARBA" id="ARBA00022801"/>
    </source>
</evidence>
<keyword evidence="2 8" id="KW-1277">Toxin-antitoxin system</keyword>
<name>A0A4R6QI47_9BURK</name>
<evidence type="ECO:0000313" key="10">
    <source>
        <dbReference type="EMBL" id="TDP62480.1"/>
    </source>
</evidence>
<dbReference type="PANTHER" id="PTHR33653:SF1">
    <property type="entry name" value="RIBONUCLEASE VAPC2"/>
    <property type="match status" value="1"/>
</dbReference>
<accession>A0A4R6QI47</accession>
<dbReference type="InterPro" id="IPR002716">
    <property type="entry name" value="PIN_dom"/>
</dbReference>
<evidence type="ECO:0000256" key="1">
    <source>
        <dbReference type="ARBA" id="ARBA00001946"/>
    </source>
</evidence>
<comment type="similarity">
    <text evidence="7 8">Belongs to the PINc/VapC protein family.</text>
</comment>
<evidence type="ECO:0000313" key="11">
    <source>
        <dbReference type="Proteomes" id="UP000295361"/>
    </source>
</evidence>
<gene>
    <name evidence="8" type="primary">vapC</name>
    <name evidence="10" type="ORF">DES47_10758</name>
</gene>
<reference evidence="10 11" key="1">
    <citation type="submission" date="2019-03" db="EMBL/GenBank/DDBJ databases">
        <title>Genomic Encyclopedia of Type Strains, Phase IV (KMG-IV): sequencing the most valuable type-strain genomes for metagenomic binning, comparative biology and taxonomic classification.</title>
        <authorList>
            <person name="Goeker M."/>
        </authorList>
    </citation>
    <scope>NUCLEOTIDE SEQUENCE [LARGE SCALE GENOMIC DNA]</scope>
    <source>
        <strain evidence="10 11">DSM 16998</strain>
    </source>
</reference>
<comment type="caution">
    <text evidence="10">The sequence shown here is derived from an EMBL/GenBank/DDBJ whole genome shotgun (WGS) entry which is preliminary data.</text>
</comment>
<dbReference type="InParanoid" id="A0A4R6QI47"/>
<comment type="function">
    <text evidence="8">Toxic component of a toxin-antitoxin (TA) system. An RNase.</text>
</comment>
<keyword evidence="4 8" id="KW-0479">Metal-binding</keyword>
<protein>
    <recommendedName>
        <fullName evidence="8">Ribonuclease VapC</fullName>
        <shortName evidence="8">RNase VapC</shortName>
        <ecNumber evidence="8">3.1.-.-</ecNumber>
    </recommendedName>
    <alternativeName>
        <fullName evidence="8">Toxin VapC</fullName>
    </alternativeName>
</protein>
<evidence type="ECO:0000256" key="8">
    <source>
        <dbReference type="HAMAP-Rule" id="MF_00265"/>
    </source>
</evidence>
<dbReference type="HAMAP" id="MF_00265">
    <property type="entry name" value="VapC_Nob1"/>
    <property type="match status" value="1"/>
</dbReference>
<dbReference type="Proteomes" id="UP000295361">
    <property type="component" value="Unassembled WGS sequence"/>
</dbReference>
<dbReference type="EC" id="3.1.-.-" evidence="8"/>
<evidence type="ECO:0000259" key="9">
    <source>
        <dbReference type="Pfam" id="PF01850"/>
    </source>
</evidence>
<evidence type="ECO:0000256" key="4">
    <source>
        <dbReference type="ARBA" id="ARBA00022723"/>
    </source>
</evidence>
<dbReference type="Gene3D" id="3.40.50.1010">
    <property type="entry name" value="5'-nuclease"/>
    <property type="match status" value="1"/>
</dbReference>
<dbReference type="GO" id="GO:0000287">
    <property type="term" value="F:magnesium ion binding"/>
    <property type="evidence" value="ECO:0007669"/>
    <property type="project" value="UniProtKB-UniRule"/>
</dbReference>
<dbReference type="Pfam" id="PF01850">
    <property type="entry name" value="PIN"/>
    <property type="match status" value="1"/>
</dbReference>
<feature type="binding site" evidence="8">
    <location>
        <position position="6"/>
    </location>
    <ligand>
        <name>Mg(2+)</name>
        <dbReference type="ChEBI" id="CHEBI:18420"/>
    </ligand>
</feature>
<proteinExistence type="inferred from homology"/>
<comment type="cofactor">
    <cofactor evidence="1 8">
        <name>Mg(2+)</name>
        <dbReference type="ChEBI" id="CHEBI:18420"/>
    </cofactor>
</comment>
<evidence type="ECO:0000256" key="6">
    <source>
        <dbReference type="ARBA" id="ARBA00022842"/>
    </source>
</evidence>
<feature type="binding site" evidence="8">
    <location>
        <position position="105"/>
    </location>
    <ligand>
        <name>Mg(2+)</name>
        <dbReference type="ChEBI" id="CHEBI:18420"/>
    </ligand>
</feature>
<keyword evidence="5 8" id="KW-0378">Hydrolase</keyword>